<proteinExistence type="predicted"/>
<keyword evidence="1" id="KW-0472">Membrane</keyword>
<dbReference type="OrthoDB" id="1650483at2"/>
<gene>
    <name evidence="2" type="ORF">EXD82_03920</name>
</gene>
<dbReference type="RefSeq" id="WP_142535605.1">
    <property type="nucleotide sequence ID" value="NZ_SGJB01000005.1"/>
</dbReference>
<keyword evidence="1" id="KW-0812">Transmembrane</keyword>
<keyword evidence="1" id="KW-1133">Transmembrane helix</keyword>
<sequence length="400" mass="45652">MRKKYYNEDIENVRFAESKSKASQRYDPAIDYSYENKTSFFSRKLKERREKEIIESGHAPKDENSERNMHNSYKETHNQEYDYKKIQKSTDKKKTKNIMEKIGINESDIQGTMKKIYNGLNENDFEKISSTMSYASDKLKEYGSSKSGKKCSVCGTEMPKNAKRCPRCGRKKRSIKKIVFIVVLIAILANVIPVIIGLISVKKFGERIPEYVGVDNGNYIDYSEYYEAVPVVIKDGFTEDNIFKHDSEGEILVGKDIPAGEYLIVTGDNDYGVVSVYENEDDFNEDMAFFSSFVQTDCYVSLKDGQIIDKEDLIMYKTSEVSLDMNSERARKGGMYKIGTDVGKKVKISGKKDTTASAVMDKDMNVIEYISEFKNGETDIDLSEIEGAYYIEISDGELIL</sequence>
<keyword evidence="3" id="KW-1185">Reference proteome</keyword>
<feature type="transmembrane region" description="Helical" evidence="1">
    <location>
        <begin position="178"/>
        <end position="199"/>
    </location>
</feature>
<evidence type="ECO:0000313" key="2">
    <source>
        <dbReference type="EMBL" id="TQQ85000.1"/>
    </source>
</evidence>
<dbReference type="AlphaFoldDB" id="A0A544QWB9"/>
<dbReference type="Proteomes" id="UP000317863">
    <property type="component" value="Unassembled WGS sequence"/>
</dbReference>
<comment type="caution">
    <text evidence="2">The sequence shown here is derived from an EMBL/GenBank/DDBJ whole genome shotgun (WGS) entry which is preliminary data.</text>
</comment>
<organism evidence="2 3">
    <name type="scientific">Peptacetobacter hominis</name>
    <dbReference type="NCBI Taxonomy" id="2743610"/>
    <lineage>
        <taxon>Bacteria</taxon>
        <taxon>Bacillati</taxon>
        <taxon>Bacillota</taxon>
        <taxon>Clostridia</taxon>
        <taxon>Peptostreptococcales</taxon>
        <taxon>Peptostreptococcaceae</taxon>
        <taxon>Peptacetobacter</taxon>
    </lineage>
</organism>
<name>A0A544QWB9_9FIRM</name>
<evidence type="ECO:0000256" key="1">
    <source>
        <dbReference type="SAM" id="Phobius"/>
    </source>
</evidence>
<accession>A0A544QWB9</accession>
<dbReference type="EMBL" id="SGJB01000005">
    <property type="protein sequence ID" value="TQQ85000.1"/>
    <property type="molecule type" value="Genomic_DNA"/>
</dbReference>
<evidence type="ECO:0000313" key="3">
    <source>
        <dbReference type="Proteomes" id="UP000317863"/>
    </source>
</evidence>
<protein>
    <submittedName>
        <fullName evidence="2">Zinc ribbon domain-containing protein</fullName>
    </submittedName>
</protein>
<reference evidence="2 3" key="1">
    <citation type="submission" date="2019-02" db="EMBL/GenBank/DDBJ databases">
        <title>Peptostreptococcaceae bacterium ZHW00191 nov., a new bacterium isolated from the human gut.</title>
        <authorList>
            <person name="Zhou H.-W."/>
            <person name="Chen X.-J."/>
        </authorList>
    </citation>
    <scope>NUCLEOTIDE SEQUENCE [LARGE SCALE GENOMIC DNA]</scope>
    <source>
        <strain evidence="2 3">ZHW00191</strain>
    </source>
</reference>